<dbReference type="EC" id="2.7.7.65" evidence="1"/>
<dbReference type="GO" id="GO:0007165">
    <property type="term" value="P:signal transduction"/>
    <property type="evidence" value="ECO:0007669"/>
    <property type="project" value="InterPro"/>
</dbReference>
<evidence type="ECO:0000256" key="3">
    <source>
        <dbReference type="SAM" id="Phobius"/>
    </source>
</evidence>
<evidence type="ECO:0000259" key="4">
    <source>
        <dbReference type="PROSITE" id="PS50885"/>
    </source>
</evidence>
<name>A0A9X1YA89_9PROT</name>
<keyword evidence="3" id="KW-1133">Transmembrane helix</keyword>
<dbReference type="RefSeq" id="WP_248668888.1">
    <property type="nucleotide sequence ID" value="NZ_JALPRX010000095.1"/>
</dbReference>
<dbReference type="InterPro" id="IPR029787">
    <property type="entry name" value="Nucleotide_cyclase"/>
</dbReference>
<dbReference type="PROSITE" id="PS50887">
    <property type="entry name" value="GGDEF"/>
    <property type="match status" value="1"/>
</dbReference>
<dbReference type="CDD" id="cd01949">
    <property type="entry name" value="GGDEF"/>
    <property type="match status" value="1"/>
</dbReference>
<dbReference type="GO" id="GO:0052621">
    <property type="term" value="F:diguanylate cyclase activity"/>
    <property type="evidence" value="ECO:0007669"/>
    <property type="project" value="UniProtKB-EC"/>
</dbReference>
<dbReference type="AlphaFoldDB" id="A0A9X1YA89"/>
<dbReference type="NCBIfam" id="TIGR00254">
    <property type="entry name" value="GGDEF"/>
    <property type="match status" value="1"/>
</dbReference>
<feature type="domain" description="HAMP" evidence="4">
    <location>
        <begin position="342"/>
        <end position="395"/>
    </location>
</feature>
<dbReference type="Gene3D" id="3.30.70.270">
    <property type="match status" value="1"/>
</dbReference>
<feature type="domain" description="GGDEF" evidence="5">
    <location>
        <begin position="433"/>
        <end position="565"/>
    </location>
</feature>
<keyword evidence="3" id="KW-0812">Transmembrane</keyword>
<comment type="caution">
    <text evidence="6">The sequence shown here is derived from an EMBL/GenBank/DDBJ whole genome shotgun (WGS) entry which is preliminary data.</text>
</comment>
<organism evidence="6 7">
    <name type="scientific">Roseomonas acroporae</name>
    <dbReference type="NCBI Taxonomy" id="2937791"/>
    <lineage>
        <taxon>Bacteria</taxon>
        <taxon>Pseudomonadati</taxon>
        <taxon>Pseudomonadota</taxon>
        <taxon>Alphaproteobacteria</taxon>
        <taxon>Acetobacterales</taxon>
        <taxon>Roseomonadaceae</taxon>
        <taxon>Roseomonas</taxon>
    </lineage>
</organism>
<proteinExistence type="predicted"/>
<reference evidence="6" key="1">
    <citation type="submission" date="2022-04" db="EMBL/GenBank/DDBJ databases">
        <title>Roseomonas acroporae sp. nov., isolated from coral Acropora digitifera.</title>
        <authorList>
            <person name="Sun H."/>
        </authorList>
    </citation>
    <scope>NUCLEOTIDE SEQUENCE</scope>
    <source>
        <strain evidence="6">NAR14</strain>
    </source>
</reference>
<dbReference type="Proteomes" id="UP001139516">
    <property type="component" value="Unassembled WGS sequence"/>
</dbReference>
<protein>
    <recommendedName>
        <fullName evidence="1">diguanylate cyclase</fullName>
        <ecNumber evidence="1">2.7.7.65</ecNumber>
    </recommendedName>
</protein>
<dbReference type="GO" id="GO:0005886">
    <property type="term" value="C:plasma membrane"/>
    <property type="evidence" value="ECO:0007669"/>
    <property type="project" value="TreeGrafter"/>
</dbReference>
<dbReference type="InterPro" id="IPR050469">
    <property type="entry name" value="Diguanylate_Cyclase"/>
</dbReference>
<dbReference type="EMBL" id="JALPRX010000095">
    <property type="protein sequence ID" value="MCK8786774.1"/>
    <property type="molecule type" value="Genomic_DNA"/>
</dbReference>
<dbReference type="PANTHER" id="PTHR45138">
    <property type="entry name" value="REGULATORY COMPONENTS OF SENSORY TRANSDUCTION SYSTEM"/>
    <property type="match status" value="1"/>
</dbReference>
<gene>
    <name evidence="6" type="ORF">M0638_20590</name>
</gene>
<evidence type="ECO:0000313" key="7">
    <source>
        <dbReference type="Proteomes" id="UP001139516"/>
    </source>
</evidence>
<accession>A0A9X1YA89</accession>
<keyword evidence="7" id="KW-1185">Reference proteome</keyword>
<dbReference type="InterPro" id="IPR043128">
    <property type="entry name" value="Rev_trsase/Diguanyl_cyclase"/>
</dbReference>
<sequence length="565" mass="59855">MRSVTKQLTWRFRTMAGAVTLCLLMLAAIPIGQSYHDYRLSIRTQEELRGFRALLDAANALSAERGPANAGMAATDADADPSAALDSQRRQVDAALAAIEARPLPGREAALLAGARRALAAARLEVDRVRATPHAGRTLAGFEQAVAAMFGAWDGFREVVDVAAASLVARDEALFPAVFAGTALMDLREQAGRAGSNVIAPIALRQPMPAASLAASRTTRGQLAALWRLSAMPDDLLADPARLRRMRAEVERRFLGDGLGLVDAMIAQGLSGSGYGLTAAAFTERFVATFGPVLRLQSAAIDAAAASLAAKRRAAVLRLAALSAMALALIGLAMLAVVQVERHLFRPLLRARDEVLAVALDEPDEGSAPPAAMNEIAQLFTAIRVLRERMRQRRRLIHELRQIAATDSLTGLPNRAALEQAAVALGTSPDRMATACLLLVDIDRFKSINDRHGHLAGDHVVRAVACRLRDAFGGSGTVARFGGDEFAALAAFPSPADATAKAEALRHDICARPIGLPDQEARVAVSVSIGLAFGAHDWTTLVRRADAALYEAKAAGRNATRVASP</sequence>
<dbReference type="PROSITE" id="PS50885">
    <property type="entry name" value="HAMP"/>
    <property type="match status" value="1"/>
</dbReference>
<dbReference type="GO" id="GO:1902201">
    <property type="term" value="P:negative regulation of bacterial-type flagellum-dependent cell motility"/>
    <property type="evidence" value="ECO:0007669"/>
    <property type="project" value="TreeGrafter"/>
</dbReference>
<keyword evidence="3" id="KW-0472">Membrane</keyword>
<dbReference type="PANTHER" id="PTHR45138:SF9">
    <property type="entry name" value="DIGUANYLATE CYCLASE DGCM-RELATED"/>
    <property type="match status" value="1"/>
</dbReference>
<dbReference type="InterPro" id="IPR000160">
    <property type="entry name" value="GGDEF_dom"/>
</dbReference>
<comment type="catalytic activity">
    <reaction evidence="2">
        <text>2 GTP = 3',3'-c-di-GMP + 2 diphosphate</text>
        <dbReference type="Rhea" id="RHEA:24898"/>
        <dbReference type="ChEBI" id="CHEBI:33019"/>
        <dbReference type="ChEBI" id="CHEBI:37565"/>
        <dbReference type="ChEBI" id="CHEBI:58805"/>
        <dbReference type="EC" id="2.7.7.65"/>
    </reaction>
</comment>
<evidence type="ECO:0000259" key="5">
    <source>
        <dbReference type="PROSITE" id="PS50887"/>
    </source>
</evidence>
<dbReference type="SUPFAM" id="SSF55073">
    <property type="entry name" value="Nucleotide cyclase"/>
    <property type="match status" value="1"/>
</dbReference>
<dbReference type="Pfam" id="PF00990">
    <property type="entry name" value="GGDEF"/>
    <property type="match status" value="1"/>
</dbReference>
<evidence type="ECO:0000313" key="6">
    <source>
        <dbReference type="EMBL" id="MCK8786774.1"/>
    </source>
</evidence>
<feature type="transmembrane region" description="Helical" evidence="3">
    <location>
        <begin position="315"/>
        <end position="338"/>
    </location>
</feature>
<evidence type="ECO:0000256" key="2">
    <source>
        <dbReference type="ARBA" id="ARBA00034247"/>
    </source>
</evidence>
<dbReference type="GO" id="GO:0043709">
    <property type="term" value="P:cell adhesion involved in single-species biofilm formation"/>
    <property type="evidence" value="ECO:0007669"/>
    <property type="project" value="TreeGrafter"/>
</dbReference>
<dbReference type="InterPro" id="IPR003660">
    <property type="entry name" value="HAMP_dom"/>
</dbReference>
<evidence type="ECO:0000256" key="1">
    <source>
        <dbReference type="ARBA" id="ARBA00012528"/>
    </source>
</evidence>
<dbReference type="SMART" id="SM00267">
    <property type="entry name" value="GGDEF"/>
    <property type="match status" value="1"/>
</dbReference>